<organism evidence="6 7">
    <name type="scientific">Massilia forsythiae</name>
    <dbReference type="NCBI Taxonomy" id="2728020"/>
    <lineage>
        <taxon>Bacteria</taxon>
        <taxon>Pseudomonadati</taxon>
        <taxon>Pseudomonadota</taxon>
        <taxon>Betaproteobacteria</taxon>
        <taxon>Burkholderiales</taxon>
        <taxon>Oxalobacteraceae</taxon>
        <taxon>Telluria group</taxon>
        <taxon>Massilia</taxon>
    </lineage>
</organism>
<dbReference type="Gene3D" id="2.30.120.10">
    <property type="match status" value="1"/>
</dbReference>
<dbReference type="InterPro" id="IPR023343">
    <property type="entry name" value="Penicillin_amidase_dom1"/>
</dbReference>
<dbReference type="InterPro" id="IPR002692">
    <property type="entry name" value="S45"/>
</dbReference>
<sequence length="774" mass="84481">MWTKGLAAPVTMTRDAHGVVHIKAGSERDVYFAMGYAHAQDRLWQLEFQRHIAQGRLSELFGRKAVRQDIWLRTLGLYRAAETAWPALSEEARASLTAYADGINALLDSGAPLPPEFALLGARPERWRPIDSLAWIKVFALNLGGNLNQEIERYLAGQALDASQMQALFGPYPEGAPTTVPDPFGAEGKARTSKALAGLLDLRQRMEQDIQIGGRFVGSNAWVTAGRLSEGGKPILANDPHLGLQMPSLWYAVSQQGGRLQASGMSLVGLPIVLFGKNQRITWGGTNMMADVQDLFVEQVDVGDPGRYRSAGGWKRFAAREEIVKVKADFPVSLHEALAPLKIQVRESEHGPIVSDMLNVFDQPVALRWTALDAGDTTYESFFRLSYASDWTSFKAALALHVAPTLNILYADQSGNIGYVGAGHVPVRATGNGSLPVADAGAHGWTGFIPAAAMPQSFNPERGYIVSANNKVVGPDYPYFISNDWAPPARAERIEQMLDQEIATGRPISLAYMEKMQSDQQNREAQQLLPILTAYQPRTQRQRDALRYLAAWDGSMGLDSQAASIYMSWTRHLRRELFGAHLAGYWNQEGRESYLSAVVANASAETLRTALTDGRRQWCGQAGAAPSCAAALSASLDTALDELTRLKGSDMDGWRWGALHTTWFRHTPFSDVKLLDMVFTRKMASGGAPATVNAANANFEESKGYVQGFGAAFRQIIQPGTGRHLYINSTGQSGHPLSAHYDDMVEPFGQGRYFNLGGSASAGAQAVLTLAPLR</sequence>
<evidence type="ECO:0000313" key="6">
    <source>
        <dbReference type="EMBL" id="QJE01521.1"/>
    </source>
</evidence>
<dbReference type="RefSeq" id="WP_170203543.1">
    <property type="nucleotide sequence ID" value="NZ_CP051685.1"/>
</dbReference>
<dbReference type="Gene3D" id="1.10.1400.10">
    <property type="match status" value="1"/>
</dbReference>
<dbReference type="GO" id="GO:0046872">
    <property type="term" value="F:metal ion binding"/>
    <property type="evidence" value="ECO:0007669"/>
    <property type="project" value="UniProtKB-KW"/>
</dbReference>
<feature type="binding site" evidence="5">
    <location>
        <position position="150"/>
    </location>
    <ligand>
        <name>Ca(2+)</name>
        <dbReference type="ChEBI" id="CHEBI:29108"/>
    </ligand>
</feature>
<name>A0A7Z2VYC7_9BURK</name>
<comment type="similarity">
    <text evidence="1">Belongs to the peptidase S45 family.</text>
</comment>
<keyword evidence="7" id="KW-1185">Reference proteome</keyword>
<protein>
    <submittedName>
        <fullName evidence="6">Penicillin acylase family protein</fullName>
    </submittedName>
</protein>
<keyword evidence="3" id="KW-0865">Zymogen</keyword>
<evidence type="ECO:0000256" key="2">
    <source>
        <dbReference type="ARBA" id="ARBA00022801"/>
    </source>
</evidence>
<dbReference type="EMBL" id="CP051685">
    <property type="protein sequence ID" value="QJE01521.1"/>
    <property type="molecule type" value="Genomic_DNA"/>
</dbReference>
<accession>A0A7Z2VYC7</accession>
<dbReference type="InterPro" id="IPR014395">
    <property type="entry name" value="Pen/GL7ACA/AHL_acylase"/>
</dbReference>
<feature type="active site" description="Nucleophile" evidence="4">
    <location>
        <position position="219"/>
    </location>
</feature>
<comment type="cofactor">
    <cofactor evidence="5">
        <name>Ca(2+)</name>
        <dbReference type="ChEBI" id="CHEBI:29108"/>
    </cofactor>
    <text evidence="5">Binds 1 Ca(2+) ion per dimer.</text>
</comment>
<dbReference type="Gene3D" id="3.60.20.10">
    <property type="entry name" value="Glutamine Phosphoribosylpyrophosphate, subunit 1, domain 1"/>
    <property type="match status" value="1"/>
</dbReference>
<evidence type="ECO:0000313" key="7">
    <source>
        <dbReference type="Proteomes" id="UP000502415"/>
    </source>
</evidence>
<dbReference type="KEGG" id="mfy:HH212_17035"/>
<dbReference type="InterPro" id="IPR029055">
    <property type="entry name" value="Ntn_hydrolases_N"/>
</dbReference>
<dbReference type="PANTHER" id="PTHR34218:SF4">
    <property type="entry name" value="ACYL-HOMOSERINE LACTONE ACYLASE QUIP"/>
    <property type="match status" value="1"/>
</dbReference>
<gene>
    <name evidence="6" type="ORF">HH212_17035</name>
</gene>
<dbReference type="PANTHER" id="PTHR34218">
    <property type="entry name" value="PEPTIDASE S45 PENICILLIN AMIDASE"/>
    <property type="match status" value="1"/>
</dbReference>
<dbReference type="InterPro" id="IPR043146">
    <property type="entry name" value="Penicillin_amidase_N_B-knob"/>
</dbReference>
<dbReference type="AlphaFoldDB" id="A0A7Z2VYC7"/>
<proteinExistence type="inferred from homology"/>
<keyword evidence="5" id="KW-0479">Metal-binding</keyword>
<reference evidence="6 7" key="1">
    <citation type="submission" date="2020-04" db="EMBL/GenBank/DDBJ databases">
        <title>Genome sequencing of novel species.</title>
        <authorList>
            <person name="Heo J."/>
            <person name="Kim S.-J."/>
            <person name="Kim J.-S."/>
            <person name="Hong S.-B."/>
            <person name="Kwon S.-W."/>
        </authorList>
    </citation>
    <scope>NUCLEOTIDE SEQUENCE [LARGE SCALE GENOMIC DNA]</scope>
    <source>
        <strain evidence="6 7">GN2-R2</strain>
    </source>
</reference>
<dbReference type="GO" id="GO:0017000">
    <property type="term" value="P:antibiotic biosynthetic process"/>
    <property type="evidence" value="ECO:0007669"/>
    <property type="project" value="InterPro"/>
</dbReference>
<dbReference type="SUPFAM" id="SSF56235">
    <property type="entry name" value="N-terminal nucleophile aminohydrolases (Ntn hydrolases)"/>
    <property type="match status" value="1"/>
</dbReference>
<dbReference type="InterPro" id="IPR043147">
    <property type="entry name" value="Penicillin_amidase_A-knob"/>
</dbReference>
<feature type="binding site" evidence="5">
    <location>
        <position position="294"/>
    </location>
    <ligand>
        <name>Ca(2+)</name>
        <dbReference type="ChEBI" id="CHEBI:29108"/>
    </ligand>
</feature>
<evidence type="ECO:0000256" key="1">
    <source>
        <dbReference type="ARBA" id="ARBA00006586"/>
    </source>
</evidence>
<evidence type="ECO:0000256" key="5">
    <source>
        <dbReference type="PIRSR" id="PIRSR001227-2"/>
    </source>
</evidence>
<dbReference type="CDD" id="cd03747">
    <property type="entry name" value="Ntn_PGA_like"/>
    <property type="match status" value="1"/>
</dbReference>
<keyword evidence="5" id="KW-0106">Calcium</keyword>
<feature type="binding site" evidence="5">
    <location>
        <position position="291"/>
    </location>
    <ligand>
        <name>Ca(2+)</name>
        <dbReference type="ChEBI" id="CHEBI:29108"/>
    </ligand>
</feature>
<dbReference type="Pfam" id="PF01804">
    <property type="entry name" value="Penicil_amidase"/>
    <property type="match status" value="1"/>
</dbReference>
<dbReference type="Proteomes" id="UP000502415">
    <property type="component" value="Chromosome"/>
</dbReference>
<keyword evidence="2" id="KW-0378">Hydrolase</keyword>
<dbReference type="Gene3D" id="1.10.439.10">
    <property type="entry name" value="Penicillin Amidohydrolase, domain 1"/>
    <property type="match status" value="1"/>
</dbReference>
<evidence type="ECO:0000256" key="3">
    <source>
        <dbReference type="ARBA" id="ARBA00023145"/>
    </source>
</evidence>
<dbReference type="GO" id="GO:0016811">
    <property type="term" value="F:hydrolase activity, acting on carbon-nitrogen (but not peptide) bonds, in linear amides"/>
    <property type="evidence" value="ECO:0007669"/>
    <property type="project" value="InterPro"/>
</dbReference>
<dbReference type="PIRSF" id="PIRSF001227">
    <property type="entry name" value="Pen_acylase"/>
    <property type="match status" value="1"/>
</dbReference>
<evidence type="ECO:0000256" key="4">
    <source>
        <dbReference type="PIRSR" id="PIRSR001227-1"/>
    </source>
</evidence>